<dbReference type="OrthoDB" id="497541at2759"/>
<evidence type="ECO:0000256" key="4">
    <source>
        <dbReference type="ARBA" id="ARBA00022676"/>
    </source>
</evidence>
<dbReference type="Proteomes" id="UP000271098">
    <property type="component" value="Unassembled WGS sequence"/>
</dbReference>
<feature type="transmembrane region" description="Helical" evidence="10">
    <location>
        <begin position="175"/>
        <end position="197"/>
    </location>
</feature>
<dbReference type="GO" id="GO:0005789">
    <property type="term" value="C:endoplasmic reticulum membrane"/>
    <property type="evidence" value="ECO:0007669"/>
    <property type="project" value="UniProtKB-SubCell"/>
</dbReference>
<dbReference type="GO" id="GO:0006487">
    <property type="term" value="P:protein N-linked glycosylation"/>
    <property type="evidence" value="ECO:0007669"/>
    <property type="project" value="TreeGrafter"/>
</dbReference>
<dbReference type="UniPathway" id="UPA00378"/>
<evidence type="ECO:0000256" key="6">
    <source>
        <dbReference type="ARBA" id="ARBA00022692"/>
    </source>
</evidence>
<evidence type="ECO:0000313" key="13">
    <source>
        <dbReference type="WBParaSite" id="GPUH_0001432001-mRNA-1"/>
    </source>
</evidence>
<feature type="transmembrane region" description="Helical" evidence="10">
    <location>
        <begin position="101"/>
        <end position="119"/>
    </location>
</feature>
<comment type="similarity">
    <text evidence="3 10">Belongs to the glycosyltransferase 22 family.</text>
</comment>
<comment type="subcellular location">
    <subcellularLocation>
        <location evidence="1 10">Endoplasmic reticulum membrane</location>
        <topology evidence="1 10">Multi-pass membrane protein</topology>
    </subcellularLocation>
</comment>
<dbReference type="Pfam" id="PF03901">
    <property type="entry name" value="Glyco_transf_22"/>
    <property type="match status" value="1"/>
</dbReference>
<evidence type="ECO:0000256" key="2">
    <source>
        <dbReference type="ARBA" id="ARBA00004922"/>
    </source>
</evidence>
<feature type="transmembrane region" description="Helical" evidence="10">
    <location>
        <begin position="131"/>
        <end position="155"/>
    </location>
</feature>
<feature type="transmembrane region" description="Helical" evidence="10">
    <location>
        <begin position="12"/>
        <end position="34"/>
    </location>
</feature>
<dbReference type="GO" id="GO:0000026">
    <property type="term" value="F:alpha-1,2-mannosyltransferase activity"/>
    <property type="evidence" value="ECO:0007669"/>
    <property type="project" value="TreeGrafter"/>
</dbReference>
<evidence type="ECO:0000256" key="9">
    <source>
        <dbReference type="ARBA" id="ARBA00023136"/>
    </source>
</evidence>
<keyword evidence="4 10" id="KW-0328">Glycosyltransferase</keyword>
<reference evidence="11 12" key="2">
    <citation type="submission" date="2018-11" db="EMBL/GenBank/DDBJ databases">
        <authorList>
            <consortium name="Pathogen Informatics"/>
        </authorList>
    </citation>
    <scope>NUCLEOTIDE SEQUENCE [LARGE SCALE GENOMIC DNA]</scope>
</reference>
<accession>A0A183E010</accession>
<evidence type="ECO:0000256" key="8">
    <source>
        <dbReference type="ARBA" id="ARBA00022989"/>
    </source>
</evidence>
<dbReference type="InterPro" id="IPR005599">
    <property type="entry name" value="GPI_mannosylTrfase"/>
</dbReference>
<evidence type="ECO:0000256" key="7">
    <source>
        <dbReference type="ARBA" id="ARBA00022824"/>
    </source>
</evidence>
<organism evidence="13">
    <name type="scientific">Gongylonema pulchrum</name>
    <dbReference type="NCBI Taxonomy" id="637853"/>
    <lineage>
        <taxon>Eukaryota</taxon>
        <taxon>Metazoa</taxon>
        <taxon>Ecdysozoa</taxon>
        <taxon>Nematoda</taxon>
        <taxon>Chromadorea</taxon>
        <taxon>Rhabditida</taxon>
        <taxon>Spirurina</taxon>
        <taxon>Spiruromorpha</taxon>
        <taxon>Spiruroidea</taxon>
        <taxon>Gongylonematidae</taxon>
        <taxon>Gongylonema</taxon>
    </lineage>
</organism>
<keyword evidence="7 10" id="KW-0256">Endoplasmic reticulum</keyword>
<dbReference type="EC" id="2.4.1.-" evidence="10"/>
<dbReference type="EMBL" id="UYRT01081111">
    <property type="protein sequence ID" value="VDN23924.1"/>
    <property type="molecule type" value="Genomic_DNA"/>
</dbReference>
<keyword evidence="9 10" id="KW-0472">Membrane</keyword>
<keyword evidence="5" id="KW-0808">Transferase</keyword>
<evidence type="ECO:0000313" key="12">
    <source>
        <dbReference type="Proteomes" id="UP000271098"/>
    </source>
</evidence>
<keyword evidence="8 10" id="KW-1133">Transmembrane helix</keyword>
<dbReference type="PANTHER" id="PTHR22760:SF2">
    <property type="entry name" value="ALPHA-1,2-MANNOSYLTRANSFERASE ALG9"/>
    <property type="match status" value="1"/>
</dbReference>
<protein>
    <recommendedName>
        <fullName evidence="10">Mannosyltransferase</fullName>
        <ecNumber evidence="10">2.4.1.-</ecNumber>
    </recommendedName>
</protein>
<proteinExistence type="inferred from homology"/>
<dbReference type="WBParaSite" id="GPUH_0001432001-mRNA-1">
    <property type="protein sequence ID" value="GPUH_0001432001-mRNA-1"/>
    <property type="gene ID" value="GPUH_0001432001"/>
</dbReference>
<feature type="transmembrane region" description="Helical" evidence="10">
    <location>
        <begin position="209"/>
        <end position="232"/>
    </location>
</feature>
<evidence type="ECO:0000256" key="1">
    <source>
        <dbReference type="ARBA" id="ARBA00004477"/>
    </source>
</evidence>
<sequence length="408" mass="46126">MYRALCARFGNGIARIYIALTTLSTGMFISRFLAISLTALSALVSWPFTAVLGLPIVLEMLLIRTRELAATFFNYALLSGTTLIAALIFVDSYYFGKTVLAPLNIVLYNVFSSHGPNLYGIEDVKYYVKNLLLNWNVVALLAPFSVPVAGLAYVWTRSSPKLAHPVARDFSFVYWRRYLPVLFIFLTVALWLAIFFWQPHKEERFLFPIYPLLAVLAAVTLDALPRVGVYLLGGGSRSFWQGCIAMWLLIFSVLSVSRSAALYRNFSAPVEVFKGLNEHLASISNRNISHFTRNNDTVINVCIGKEWYRFPSSFFLPSSGRSDGGRLWTTELKFIKSEFAGLLPKPYTVGSIPQITRAIPTEMNDMNREEVSRYVDVEQCDYLVDLETPDTTELEPNFAEQVRNTLVY</sequence>
<comment type="pathway">
    <text evidence="2">Protein modification; protein glycosylation.</text>
</comment>
<dbReference type="AlphaFoldDB" id="A0A183E010"/>
<feature type="transmembrane region" description="Helical" evidence="10">
    <location>
        <begin position="75"/>
        <end position="95"/>
    </location>
</feature>
<evidence type="ECO:0000313" key="11">
    <source>
        <dbReference type="EMBL" id="VDN23924.1"/>
    </source>
</evidence>
<dbReference type="PANTHER" id="PTHR22760">
    <property type="entry name" value="GLYCOSYLTRANSFERASE"/>
    <property type="match status" value="1"/>
</dbReference>
<evidence type="ECO:0000256" key="5">
    <source>
        <dbReference type="ARBA" id="ARBA00022679"/>
    </source>
</evidence>
<gene>
    <name evidence="11" type="ORF">GPUH_LOCUS14301</name>
</gene>
<feature type="transmembrane region" description="Helical" evidence="10">
    <location>
        <begin position="40"/>
        <end position="63"/>
    </location>
</feature>
<feature type="transmembrane region" description="Helical" evidence="10">
    <location>
        <begin position="238"/>
        <end position="256"/>
    </location>
</feature>
<evidence type="ECO:0000256" key="3">
    <source>
        <dbReference type="ARBA" id="ARBA00007063"/>
    </source>
</evidence>
<keyword evidence="6 10" id="KW-0812">Transmembrane</keyword>
<evidence type="ECO:0000256" key="10">
    <source>
        <dbReference type="RuleBase" id="RU363075"/>
    </source>
</evidence>
<keyword evidence="12" id="KW-1185">Reference proteome</keyword>
<reference evidence="13" key="1">
    <citation type="submission" date="2016-06" db="UniProtKB">
        <authorList>
            <consortium name="WormBaseParasite"/>
        </authorList>
    </citation>
    <scope>IDENTIFICATION</scope>
</reference>
<name>A0A183E010_9BILA</name>